<dbReference type="AlphaFoldDB" id="A0A2H3CZR8"/>
<dbReference type="Proteomes" id="UP000217790">
    <property type="component" value="Unassembled WGS sequence"/>
</dbReference>
<keyword evidence="3" id="KW-1185">Reference proteome</keyword>
<name>A0A2H3CZR8_ARMGA</name>
<dbReference type="OMA" id="ACKHTHE"/>
<feature type="region of interest" description="Disordered" evidence="1">
    <location>
        <begin position="102"/>
        <end position="129"/>
    </location>
</feature>
<protein>
    <submittedName>
        <fullName evidence="2">Uncharacterized protein</fullName>
    </submittedName>
</protein>
<feature type="compositionally biased region" description="Polar residues" evidence="1">
    <location>
        <begin position="113"/>
        <end position="126"/>
    </location>
</feature>
<accession>A0A2H3CZR8</accession>
<reference evidence="3" key="1">
    <citation type="journal article" date="2017" name="Nat. Ecol. Evol.">
        <title>Genome expansion and lineage-specific genetic innovations in the forest pathogenic fungi Armillaria.</title>
        <authorList>
            <person name="Sipos G."/>
            <person name="Prasanna A.N."/>
            <person name="Walter M.C."/>
            <person name="O'Connor E."/>
            <person name="Balint B."/>
            <person name="Krizsan K."/>
            <person name="Kiss B."/>
            <person name="Hess J."/>
            <person name="Varga T."/>
            <person name="Slot J."/>
            <person name="Riley R."/>
            <person name="Boka B."/>
            <person name="Rigling D."/>
            <person name="Barry K."/>
            <person name="Lee J."/>
            <person name="Mihaltcheva S."/>
            <person name="LaButti K."/>
            <person name="Lipzen A."/>
            <person name="Waldron R."/>
            <person name="Moloney N.M."/>
            <person name="Sperisen C."/>
            <person name="Kredics L."/>
            <person name="Vagvoelgyi C."/>
            <person name="Patrignani A."/>
            <person name="Fitzpatrick D."/>
            <person name="Nagy I."/>
            <person name="Doyle S."/>
            <person name="Anderson J.B."/>
            <person name="Grigoriev I.V."/>
            <person name="Gueldener U."/>
            <person name="Muensterkoetter M."/>
            <person name="Nagy L.G."/>
        </authorList>
    </citation>
    <scope>NUCLEOTIDE SEQUENCE [LARGE SCALE GENOMIC DNA]</scope>
    <source>
        <strain evidence="3">Ar21-2</strain>
    </source>
</reference>
<evidence type="ECO:0000256" key="1">
    <source>
        <dbReference type="SAM" id="MobiDB-lite"/>
    </source>
</evidence>
<feature type="region of interest" description="Disordered" evidence="1">
    <location>
        <begin position="1"/>
        <end position="62"/>
    </location>
</feature>
<dbReference type="InParanoid" id="A0A2H3CZR8"/>
<evidence type="ECO:0000313" key="2">
    <source>
        <dbReference type="EMBL" id="PBK88539.1"/>
    </source>
</evidence>
<proteinExistence type="predicted"/>
<sequence>MPILPQLSESINNNLMELDDNEAHPDLNNERSTSSSSDEGEDDGSNEEDEDLSDDSSNLGLDNMLENKMRTSKACKHTHEFNTCFVAGLPFNQSLLCSPSHSTDPISVPDSASMVSSEPSATLTPSVNPPDMASGSHLIVMGHQQEDSSNNTALQRSTRKWKAIDIGSLRECLCGHIVEEEKHLLAAICCRKGCETVWTMYRLDGRAGHAGKGSKGIELVMAWEGRWRMCGADSAEHSGPGIPYMESIMSYAHVIGREGLGLSTITIWYLKMDKYHHCHCTIKANFSDG</sequence>
<dbReference type="EMBL" id="KZ293672">
    <property type="protein sequence ID" value="PBK88539.1"/>
    <property type="molecule type" value="Genomic_DNA"/>
</dbReference>
<feature type="compositionally biased region" description="Acidic residues" evidence="1">
    <location>
        <begin position="38"/>
        <end position="54"/>
    </location>
</feature>
<evidence type="ECO:0000313" key="3">
    <source>
        <dbReference type="Proteomes" id="UP000217790"/>
    </source>
</evidence>
<organism evidence="2 3">
    <name type="scientific">Armillaria gallica</name>
    <name type="common">Bulbous honey fungus</name>
    <name type="synonym">Armillaria bulbosa</name>
    <dbReference type="NCBI Taxonomy" id="47427"/>
    <lineage>
        <taxon>Eukaryota</taxon>
        <taxon>Fungi</taxon>
        <taxon>Dikarya</taxon>
        <taxon>Basidiomycota</taxon>
        <taxon>Agaricomycotina</taxon>
        <taxon>Agaricomycetes</taxon>
        <taxon>Agaricomycetidae</taxon>
        <taxon>Agaricales</taxon>
        <taxon>Marasmiineae</taxon>
        <taxon>Physalacriaceae</taxon>
        <taxon>Armillaria</taxon>
    </lineage>
</organism>
<gene>
    <name evidence="2" type="ORF">ARMGADRAFT_1033905</name>
</gene>